<dbReference type="PANTHER" id="PTHR30514:SF1">
    <property type="entry name" value="HTH-TYPE TRANSCRIPTIONAL REGULATOR HEXR-RELATED"/>
    <property type="match status" value="1"/>
</dbReference>
<keyword evidence="1" id="KW-0805">Transcription regulation</keyword>
<dbReference type="PROSITE" id="PS51071">
    <property type="entry name" value="HTH_RPIR"/>
    <property type="match status" value="1"/>
</dbReference>
<dbReference type="Gene3D" id="1.10.10.10">
    <property type="entry name" value="Winged helix-like DNA-binding domain superfamily/Winged helix DNA-binding domain"/>
    <property type="match status" value="1"/>
</dbReference>
<name>A0ABN2RXI7_9ACTN</name>
<gene>
    <name evidence="7" type="ORF">GCM10009838_41370</name>
</gene>
<evidence type="ECO:0000259" key="6">
    <source>
        <dbReference type="PROSITE" id="PS51464"/>
    </source>
</evidence>
<dbReference type="InterPro" id="IPR009057">
    <property type="entry name" value="Homeodomain-like_sf"/>
</dbReference>
<dbReference type="EMBL" id="BAAAQM010000022">
    <property type="protein sequence ID" value="GAA1976743.1"/>
    <property type="molecule type" value="Genomic_DNA"/>
</dbReference>
<evidence type="ECO:0000313" key="8">
    <source>
        <dbReference type="Proteomes" id="UP001499854"/>
    </source>
</evidence>
<feature type="domain" description="SIS" evidence="6">
    <location>
        <begin position="181"/>
        <end position="321"/>
    </location>
</feature>
<dbReference type="SUPFAM" id="SSF53697">
    <property type="entry name" value="SIS domain"/>
    <property type="match status" value="1"/>
</dbReference>
<accession>A0ABN2RXI7</accession>
<dbReference type="RefSeq" id="WP_344658704.1">
    <property type="nucleotide sequence ID" value="NZ_BAAAQM010000022.1"/>
</dbReference>
<dbReference type="Pfam" id="PF01380">
    <property type="entry name" value="SIS"/>
    <property type="match status" value="1"/>
</dbReference>
<dbReference type="PROSITE" id="PS51464">
    <property type="entry name" value="SIS"/>
    <property type="match status" value="1"/>
</dbReference>
<dbReference type="InterPro" id="IPR000281">
    <property type="entry name" value="HTH_RpiR"/>
</dbReference>
<dbReference type="CDD" id="cd05013">
    <property type="entry name" value="SIS_RpiR"/>
    <property type="match status" value="1"/>
</dbReference>
<organism evidence="7 8">
    <name type="scientific">Catenulispora subtropica</name>
    <dbReference type="NCBI Taxonomy" id="450798"/>
    <lineage>
        <taxon>Bacteria</taxon>
        <taxon>Bacillati</taxon>
        <taxon>Actinomycetota</taxon>
        <taxon>Actinomycetes</taxon>
        <taxon>Catenulisporales</taxon>
        <taxon>Catenulisporaceae</taxon>
        <taxon>Catenulispora</taxon>
    </lineage>
</organism>
<evidence type="ECO:0000256" key="2">
    <source>
        <dbReference type="ARBA" id="ARBA00023125"/>
    </source>
</evidence>
<dbReference type="InterPro" id="IPR046348">
    <property type="entry name" value="SIS_dom_sf"/>
</dbReference>
<evidence type="ECO:0000256" key="3">
    <source>
        <dbReference type="ARBA" id="ARBA00023163"/>
    </source>
</evidence>
<dbReference type="InterPro" id="IPR036388">
    <property type="entry name" value="WH-like_DNA-bd_sf"/>
</dbReference>
<keyword evidence="3" id="KW-0804">Transcription</keyword>
<sequence>MTTGNRQGRGARGGGSSVSAAAGTGSVTGSGTGAGTATGAGAGNGAAAVVEAGPPPTVLVRIRALLPTLPPSERRVAEAAIADPSGVAAKTISELAAECDTSETTVIRFCRAVGLKGYPELRIGLAAAAGIEDAAASAPTVGGDIGPRDSLADVVTKLGYADARAVEDTVAQLDLTLLERAVDAVVSAGAVDIYGIGASALIAADLHQKLHRIGHRAAAWPDAENALTSAALLGRGDVAIGISHTGATPATVTALAEAHDNGARTIAITNFPRSPITDVADLVLTTAVRETTFRSGAMASRIAALTVVDCLFVGVAQRNFSRTTRALERTRSAVQGARGR</sequence>
<dbReference type="Gene3D" id="3.40.50.10490">
    <property type="entry name" value="Glucose-6-phosphate isomerase like protein, domain 1"/>
    <property type="match status" value="1"/>
</dbReference>
<feature type="region of interest" description="Disordered" evidence="4">
    <location>
        <begin position="1"/>
        <end position="27"/>
    </location>
</feature>
<protein>
    <submittedName>
        <fullName evidence="7">MurR/RpiR family transcriptional regulator</fullName>
    </submittedName>
</protein>
<reference evidence="7 8" key="1">
    <citation type="journal article" date="2019" name="Int. J. Syst. Evol. Microbiol.">
        <title>The Global Catalogue of Microorganisms (GCM) 10K type strain sequencing project: providing services to taxonomists for standard genome sequencing and annotation.</title>
        <authorList>
            <consortium name="The Broad Institute Genomics Platform"/>
            <consortium name="The Broad Institute Genome Sequencing Center for Infectious Disease"/>
            <person name="Wu L."/>
            <person name="Ma J."/>
        </authorList>
    </citation>
    <scope>NUCLEOTIDE SEQUENCE [LARGE SCALE GENOMIC DNA]</scope>
    <source>
        <strain evidence="7 8">JCM 16013</strain>
    </source>
</reference>
<feature type="domain" description="HTH rpiR-type" evidence="5">
    <location>
        <begin position="56"/>
        <end position="132"/>
    </location>
</feature>
<keyword evidence="2" id="KW-0238">DNA-binding</keyword>
<evidence type="ECO:0000256" key="1">
    <source>
        <dbReference type="ARBA" id="ARBA00023015"/>
    </source>
</evidence>
<dbReference type="Pfam" id="PF01418">
    <property type="entry name" value="HTH_6"/>
    <property type="match status" value="1"/>
</dbReference>
<evidence type="ECO:0000313" key="7">
    <source>
        <dbReference type="EMBL" id="GAA1976743.1"/>
    </source>
</evidence>
<dbReference type="Proteomes" id="UP001499854">
    <property type="component" value="Unassembled WGS sequence"/>
</dbReference>
<evidence type="ECO:0000259" key="5">
    <source>
        <dbReference type="PROSITE" id="PS51071"/>
    </source>
</evidence>
<keyword evidence="8" id="KW-1185">Reference proteome</keyword>
<dbReference type="PANTHER" id="PTHR30514">
    <property type="entry name" value="GLUCOKINASE"/>
    <property type="match status" value="1"/>
</dbReference>
<comment type="caution">
    <text evidence="7">The sequence shown here is derived from an EMBL/GenBank/DDBJ whole genome shotgun (WGS) entry which is preliminary data.</text>
</comment>
<evidence type="ECO:0000256" key="4">
    <source>
        <dbReference type="SAM" id="MobiDB-lite"/>
    </source>
</evidence>
<dbReference type="InterPro" id="IPR047640">
    <property type="entry name" value="RpiR-like"/>
</dbReference>
<dbReference type="SUPFAM" id="SSF46689">
    <property type="entry name" value="Homeodomain-like"/>
    <property type="match status" value="1"/>
</dbReference>
<dbReference type="InterPro" id="IPR001347">
    <property type="entry name" value="SIS_dom"/>
</dbReference>
<dbReference type="InterPro" id="IPR035472">
    <property type="entry name" value="RpiR-like_SIS"/>
</dbReference>
<proteinExistence type="predicted"/>